<name>A0A221MIC5_9BACI</name>
<proteinExistence type="predicted"/>
<dbReference type="EMBL" id="CP022437">
    <property type="protein sequence ID" value="ASN07408.1"/>
    <property type="molecule type" value="Genomic_DNA"/>
</dbReference>
<accession>A0A221MIC5</accession>
<dbReference type="OrthoDB" id="2705701at2"/>
<keyword evidence="2" id="KW-1185">Reference proteome</keyword>
<evidence type="ECO:0000313" key="2">
    <source>
        <dbReference type="Proteomes" id="UP000204391"/>
    </source>
</evidence>
<dbReference type="Pfam" id="PF17279">
    <property type="entry name" value="DUF5344"/>
    <property type="match status" value="1"/>
</dbReference>
<dbReference type="Proteomes" id="UP000204391">
    <property type="component" value="Chromosome"/>
</dbReference>
<evidence type="ECO:0008006" key="3">
    <source>
        <dbReference type="Google" id="ProtNLM"/>
    </source>
</evidence>
<dbReference type="KEGG" id="vne:CFK40_14165"/>
<dbReference type="InterPro" id="IPR046318">
    <property type="entry name" value="DUF5344"/>
</dbReference>
<protein>
    <recommendedName>
        <fullName evidence="3">YwqI/YxiC family protein</fullName>
    </recommendedName>
</protein>
<sequence>MKSSSGGTAEIRLDYAAVMSELDKVKQALEALQLAQTSEGLYGQNNLNYTDQWLDRENRLHATFQQYIQIVQKNIEDTKANVTMLKNQDEAINRK</sequence>
<dbReference type="AlphaFoldDB" id="A0A221MIC5"/>
<reference evidence="1 2" key="1">
    <citation type="journal article" date="2003" name="Int. J. Syst. Evol. Microbiol.">
        <title>Virgibacillus carmonensis sp. nov., Virgibacillus necropolis sp. nov. and Virgibacillus picturae sp. nov., three novel species isolated from deteriorated mural paintings, transfer of the species of the genus salibacillus to Virgibacillus, as Virgibacillus marismortui comb. nov. and Virgibacillus salexigens comb. nov., and emended description of the genus Virgibacillus.</title>
        <authorList>
            <person name="Heyrman J."/>
            <person name="Logan N.A."/>
            <person name="Busse H.J."/>
            <person name="Balcaen A."/>
            <person name="Lebbe L."/>
            <person name="Rodriguez-Diaz M."/>
            <person name="Swings J."/>
            <person name="De Vos P."/>
        </authorList>
    </citation>
    <scope>NUCLEOTIDE SEQUENCE [LARGE SCALE GENOMIC DNA]</scope>
    <source>
        <strain evidence="1 2">LMG 19488</strain>
    </source>
</reference>
<organism evidence="1 2">
    <name type="scientific">Virgibacillus necropolis</name>
    <dbReference type="NCBI Taxonomy" id="163877"/>
    <lineage>
        <taxon>Bacteria</taxon>
        <taxon>Bacillati</taxon>
        <taxon>Bacillota</taxon>
        <taxon>Bacilli</taxon>
        <taxon>Bacillales</taxon>
        <taxon>Bacillaceae</taxon>
        <taxon>Virgibacillus</taxon>
    </lineage>
</organism>
<gene>
    <name evidence="1" type="ORF">CFK40_14165</name>
</gene>
<evidence type="ECO:0000313" key="1">
    <source>
        <dbReference type="EMBL" id="ASN07408.1"/>
    </source>
</evidence>